<evidence type="ECO:0000256" key="1">
    <source>
        <dbReference type="SAM" id="SignalP"/>
    </source>
</evidence>
<dbReference type="EMBL" id="CP038033">
    <property type="protein sequence ID" value="QBQ54822.1"/>
    <property type="molecule type" value="Genomic_DNA"/>
</dbReference>
<dbReference type="RefSeq" id="WP_134358013.1">
    <property type="nucleotide sequence ID" value="NZ_CP038033.1"/>
</dbReference>
<protein>
    <submittedName>
        <fullName evidence="3">TlpA family protein disulfide reductase</fullName>
    </submittedName>
</protein>
<feature type="domain" description="Thioredoxin" evidence="2">
    <location>
        <begin position="24"/>
        <end position="165"/>
    </location>
</feature>
<feature type="chain" id="PRO_5020298658" evidence="1">
    <location>
        <begin position="23"/>
        <end position="171"/>
    </location>
</feature>
<dbReference type="KEGG" id="nwr:E3U44_10105"/>
<proteinExistence type="predicted"/>
<dbReference type="InterPro" id="IPR013766">
    <property type="entry name" value="Thioredoxin_domain"/>
</dbReference>
<dbReference type="OrthoDB" id="9788279at2"/>
<evidence type="ECO:0000313" key="3">
    <source>
        <dbReference type="EMBL" id="QBQ54822.1"/>
    </source>
</evidence>
<dbReference type="GO" id="GO:0016491">
    <property type="term" value="F:oxidoreductase activity"/>
    <property type="evidence" value="ECO:0007669"/>
    <property type="project" value="InterPro"/>
</dbReference>
<organism evidence="3 4">
    <name type="scientific">Nitrosococcus wardiae</name>
    <dbReference type="NCBI Taxonomy" id="1814290"/>
    <lineage>
        <taxon>Bacteria</taxon>
        <taxon>Pseudomonadati</taxon>
        <taxon>Pseudomonadota</taxon>
        <taxon>Gammaproteobacteria</taxon>
        <taxon>Chromatiales</taxon>
        <taxon>Chromatiaceae</taxon>
        <taxon>Nitrosococcus</taxon>
    </lineage>
</organism>
<dbReference type="AlphaFoldDB" id="A0A4P7C1Q8"/>
<dbReference type="PROSITE" id="PS51352">
    <property type="entry name" value="THIOREDOXIN_2"/>
    <property type="match status" value="1"/>
</dbReference>
<dbReference type="InterPro" id="IPR013740">
    <property type="entry name" value="Redoxin"/>
</dbReference>
<dbReference type="SUPFAM" id="SSF52833">
    <property type="entry name" value="Thioredoxin-like"/>
    <property type="match status" value="1"/>
</dbReference>
<dbReference type="Proteomes" id="UP000294325">
    <property type="component" value="Chromosome"/>
</dbReference>
<reference evidence="3 4" key="1">
    <citation type="submission" date="2019-03" db="EMBL/GenBank/DDBJ databases">
        <title>The genome sequence of Nitrosococcus wardiae strain D1FHST reveals the archetypal metabolic capacity of ammonia-oxidizing Gammaproteobacteria.</title>
        <authorList>
            <person name="Wang L."/>
            <person name="Lim C.K."/>
            <person name="Hanson T.E."/>
            <person name="Dang H."/>
            <person name="Klotz M.G."/>
        </authorList>
    </citation>
    <scope>NUCLEOTIDE SEQUENCE [LARGE SCALE GENOMIC DNA]</scope>
    <source>
        <strain evidence="3 4">D1FHS</strain>
    </source>
</reference>
<evidence type="ECO:0000313" key="4">
    <source>
        <dbReference type="Proteomes" id="UP000294325"/>
    </source>
</evidence>
<dbReference type="Pfam" id="PF08534">
    <property type="entry name" value="Redoxin"/>
    <property type="match status" value="1"/>
</dbReference>
<dbReference type="InterPro" id="IPR036249">
    <property type="entry name" value="Thioredoxin-like_sf"/>
</dbReference>
<accession>A0A4P7C1Q8</accession>
<sequence>MNKLRPALFCLLLATIPLQTLAISEIKREAPNCTLNTLGAAEQITIQQWQGKVIYVDFWASWCPPCVKSFPFLNNLYQHFSDEGLQVLGVNLDEKLSDAEDFLAKFPTHFDIVIDPDQECAQLFDVQAMPSSFLVDRNGMIRYVHKGFRSGDVEKLRAQIQKLLKEEAANS</sequence>
<dbReference type="PANTHER" id="PTHR42852:SF17">
    <property type="entry name" value="THIOREDOXIN-LIKE PROTEIN HI_1115"/>
    <property type="match status" value="1"/>
</dbReference>
<name>A0A4P7C1Q8_9GAMM</name>
<keyword evidence="1" id="KW-0732">Signal</keyword>
<gene>
    <name evidence="3" type="ORF">E3U44_10105</name>
</gene>
<dbReference type="InterPro" id="IPR050553">
    <property type="entry name" value="Thioredoxin_ResA/DsbE_sf"/>
</dbReference>
<dbReference type="Gene3D" id="3.40.30.10">
    <property type="entry name" value="Glutaredoxin"/>
    <property type="match status" value="1"/>
</dbReference>
<feature type="signal peptide" evidence="1">
    <location>
        <begin position="1"/>
        <end position="22"/>
    </location>
</feature>
<dbReference type="PANTHER" id="PTHR42852">
    <property type="entry name" value="THIOL:DISULFIDE INTERCHANGE PROTEIN DSBE"/>
    <property type="match status" value="1"/>
</dbReference>
<keyword evidence="4" id="KW-1185">Reference proteome</keyword>
<dbReference type="CDD" id="cd02966">
    <property type="entry name" value="TlpA_like_family"/>
    <property type="match status" value="1"/>
</dbReference>
<evidence type="ECO:0000259" key="2">
    <source>
        <dbReference type="PROSITE" id="PS51352"/>
    </source>
</evidence>